<sequence length="124" mass="14843">MRNLDPIEWQIASRYLFVDLTLKVIDRDLNMLKKSSLFKISDHYIALLESVQKTGVEERKQLKKQMQQEKIKVILSKKQETFTSYLFTSKGKQEVRNYFHSAIKKKVENILDEWMKQNDRTSIM</sequence>
<dbReference type="OrthoDB" id="2988956at2"/>
<proteinExistence type="predicted"/>
<evidence type="ECO:0000313" key="2">
    <source>
        <dbReference type="Proteomes" id="UP000480246"/>
    </source>
</evidence>
<dbReference type="EMBL" id="WEID01000096">
    <property type="protein sequence ID" value="KAB8127095.1"/>
    <property type="molecule type" value="Genomic_DNA"/>
</dbReference>
<dbReference type="Pfam" id="PF26325">
    <property type="entry name" value="YhjD"/>
    <property type="match status" value="1"/>
</dbReference>
<dbReference type="RefSeq" id="WP_153406374.1">
    <property type="nucleotide sequence ID" value="NZ_ML762445.1"/>
</dbReference>
<dbReference type="Proteomes" id="UP000480246">
    <property type="component" value="Unassembled WGS sequence"/>
</dbReference>
<organism evidence="1 2">
    <name type="scientific">Gracilibacillus oryzae</name>
    <dbReference type="NCBI Taxonomy" id="1672701"/>
    <lineage>
        <taxon>Bacteria</taxon>
        <taxon>Bacillati</taxon>
        <taxon>Bacillota</taxon>
        <taxon>Bacilli</taxon>
        <taxon>Bacillales</taxon>
        <taxon>Bacillaceae</taxon>
        <taxon>Gracilibacillus</taxon>
    </lineage>
</organism>
<keyword evidence="2" id="KW-1185">Reference proteome</keyword>
<dbReference type="InterPro" id="IPR058600">
    <property type="entry name" value="YhjD-like"/>
</dbReference>
<reference evidence="1 2" key="1">
    <citation type="submission" date="2019-10" db="EMBL/GenBank/DDBJ databases">
        <title>Gracilibacillus sp. nov. isolated from rice seeds.</title>
        <authorList>
            <person name="He S."/>
        </authorList>
    </citation>
    <scope>NUCLEOTIDE SEQUENCE [LARGE SCALE GENOMIC DNA]</scope>
    <source>
        <strain evidence="1 2">TD8</strain>
    </source>
</reference>
<comment type="caution">
    <text evidence="1">The sequence shown here is derived from an EMBL/GenBank/DDBJ whole genome shotgun (WGS) entry which is preliminary data.</text>
</comment>
<name>A0A7C8GRW8_9BACI</name>
<gene>
    <name evidence="1" type="ORF">F9U64_18550</name>
</gene>
<evidence type="ECO:0000313" key="1">
    <source>
        <dbReference type="EMBL" id="KAB8127095.1"/>
    </source>
</evidence>
<dbReference type="AlphaFoldDB" id="A0A7C8GRW8"/>
<accession>A0A7C8GRW8</accession>
<protein>
    <submittedName>
        <fullName evidence="1">Uncharacterized protein</fullName>
    </submittedName>
</protein>